<proteinExistence type="predicted"/>
<feature type="chain" id="PRO_5004929485" description="FLZ-type domain-containing protein" evidence="1">
    <location>
        <begin position="26"/>
        <end position="82"/>
    </location>
</feature>
<protein>
    <recommendedName>
        <fullName evidence="4">FLZ-type domain-containing protein</fullName>
    </recommendedName>
</protein>
<reference evidence="3" key="1">
    <citation type="submission" date="2013-01" db="EMBL/GenBank/DDBJ databases">
        <title>Draft Genome Sequence of a Mulberry Tree, Morus notabilis C.K. Schneid.</title>
        <authorList>
            <person name="He N."/>
            <person name="Zhao S."/>
        </authorList>
    </citation>
    <scope>NUCLEOTIDE SEQUENCE</scope>
</reference>
<dbReference type="EMBL" id="KE344562">
    <property type="protein sequence ID" value="EXB67211.1"/>
    <property type="molecule type" value="Genomic_DNA"/>
</dbReference>
<evidence type="ECO:0000313" key="3">
    <source>
        <dbReference type="Proteomes" id="UP000030645"/>
    </source>
</evidence>
<gene>
    <name evidence="2" type="ORF">L484_025689</name>
</gene>
<accession>W9RE87</accession>
<feature type="signal peptide" evidence="1">
    <location>
        <begin position="1"/>
        <end position="25"/>
    </location>
</feature>
<evidence type="ECO:0008006" key="4">
    <source>
        <dbReference type="Google" id="ProtNLM"/>
    </source>
</evidence>
<sequence length="82" mass="9513">MGKLAHQKMRILALIIMISILKTFASEFSPDMRSKCLEDCKLDCVRKHSRVGVELSICYEFCQKKCAHSDHDEKYSAIRYIT</sequence>
<organism evidence="2 3">
    <name type="scientific">Morus notabilis</name>
    <dbReference type="NCBI Taxonomy" id="981085"/>
    <lineage>
        <taxon>Eukaryota</taxon>
        <taxon>Viridiplantae</taxon>
        <taxon>Streptophyta</taxon>
        <taxon>Embryophyta</taxon>
        <taxon>Tracheophyta</taxon>
        <taxon>Spermatophyta</taxon>
        <taxon>Magnoliopsida</taxon>
        <taxon>eudicotyledons</taxon>
        <taxon>Gunneridae</taxon>
        <taxon>Pentapetalae</taxon>
        <taxon>rosids</taxon>
        <taxon>fabids</taxon>
        <taxon>Rosales</taxon>
        <taxon>Moraceae</taxon>
        <taxon>Moreae</taxon>
        <taxon>Morus</taxon>
    </lineage>
</organism>
<evidence type="ECO:0000256" key="1">
    <source>
        <dbReference type="SAM" id="SignalP"/>
    </source>
</evidence>
<keyword evidence="3" id="KW-1185">Reference proteome</keyword>
<evidence type="ECO:0000313" key="2">
    <source>
        <dbReference type="EMBL" id="EXB67211.1"/>
    </source>
</evidence>
<keyword evidence="1" id="KW-0732">Signal</keyword>
<dbReference type="Proteomes" id="UP000030645">
    <property type="component" value="Unassembled WGS sequence"/>
</dbReference>
<name>W9RE87_9ROSA</name>
<dbReference type="AlphaFoldDB" id="W9RE87"/>